<protein>
    <recommendedName>
        <fullName evidence="6">ATP-dependent RNA helicase</fullName>
        <ecNumber evidence="6">3.6.4.13</ecNumber>
    </recommendedName>
</protein>
<accession>A0ABD3MNG1</accession>
<feature type="region of interest" description="Disordered" evidence="7">
    <location>
        <begin position="1"/>
        <end position="107"/>
    </location>
</feature>
<comment type="domain">
    <text evidence="6">The Q motif is unique to and characteristic of the DEAD box family of RNA helicases and controls ATP binding and hydrolysis.</text>
</comment>
<dbReference type="AlphaFoldDB" id="A0ABD3MNG1"/>
<sequence>MNSHKLKQHKSTRVSNNGNGNKSREDSAGRDDDDMKKSSSSSSGADCTASMSKSKSKKNKSKRKRANSNASDAASSDISDKPISSNSNDNESDNSPTPADSDSNNIMSNSFAAIQPPLSPSILSFLTTTPYNFPTPTPVQSTTIPLFLTHHDVFVRAVTGSGKTLAFLIPVVEMILRRTSLLKKNQVGALILEPTRELARQTYTVCVDLCRACGMNEPLLLVGGSSGGDKNNNSSSGALSAVSRDLQQFAKLQSDIVIGTPGRVDDVLTRYENIDVSQLEVLILDESDVLLDMGFEVTLTSILSRLPRMRRTGLFSATNTSGVKRLCVKSGMRNPVVVDVAINAMHNDDRKMGAEDCEQQLVPTSKQQQQQQATPSSLTNYYIVCPLDEKLSRLLSFLHQHSSEKVIIFFLTCACVEYYSTVLKELKPPCKGYEYEALHGKLVQKRREKTMERFRERKNDEAGQDNNNNNSSVAVGSALLCTDVAARGLDVPDISWTVQFDAPVDPSSYVHRVGRSARAGRTGKSLVFLTRKEEAYVDFLRLRKVPLRELPDEEVCKPPSTEDAGDANGDGVKTLLSAETSSEQTTAKRIIKSSAGPAVFVPDVLPTIRNYVLKDRDILEKGTKAYTSYIRAYKEHHCNFVFRFASLDLGLLATSFSLLRLPKMPELRDKQLPNFTPAGPEINIHSIPFKDKTREAARQKRLQAELAAGGKNAKQIKAEQRAAERIAKSKERRAAEIAKGRNPHKKKGKQQQIFDEWDELAKEERLYKKLRSKKISKEEYDELMFGGKNKTRGDGGSSGSDADSDD</sequence>
<evidence type="ECO:0000313" key="10">
    <source>
        <dbReference type="EMBL" id="KAL3763747.1"/>
    </source>
</evidence>
<feature type="compositionally biased region" description="Basic and acidic residues" evidence="7">
    <location>
        <begin position="728"/>
        <end position="739"/>
    </location>
</feature>
<dbReference type="EMBL" id="JALLBG020000116">
    <property type="protein sequence ID" value="KAL3763747.1"/>
    <property type="molecule type" value="Genomic_DNA"/>
</dbReference>
<dbReference type="GO" id="GO:0016787">
    <property type="term" value="F:hydrolase activity"/>
    <property type="evidence" value="ECO:0007669"/>
    <property type="project" value="UniProtKB-KW"/>
</dbReference>
<keyword evidence="2 6" id="KW-0378">Hydrolase</keyword>
<dbReference type="InterPro" id="IPR014001">
    <property type="entry name" value="Helicase_ATP-bd"/>
</dbReference>
<feature type="domain" description="Helicase ATP-binding" evidence="8">
    <location>
        <begin position="144"/>
        <end position="337"/>
    </location>
</feature>
<dbReference type="InterPro" id="IPR011545">
    <property type="entry name" value="DEAD/DEAH_box_helicase_dom"/>
</dbReference>
<feature type="compositionally biased region" description="Basic residues" evidence="7">
    <location>
        <begin position="1"/>
        <end position="12"/>
    </location>
</feature>
<evidence type="ECO:0000313" key="11">
    <source>
        <dbReference type="Proteomes" id="UP001530293"/>
    </source>
</evidence>
<dbReference type="InterPro" id="IPR001650">
    <property type="entry name" value="Helicase_C-like"/>
</dbReference>
<keyword evidence="3 6" id="KW-0347">Helicase</keyword>
<dbReference type="InterPro" id="IPR025313">
    <property type="entry name" value="SPB4-like_CTE"/>
</dbReference>
<dbReference type="GO" id="GO:0003723">
    <property type="term" value="F:RNA binding"/>
    <property type="evidence" value="ECO:0007669"/>
    <property type="project" value="UniProtKB-UniRule"/>
</dbReference>
<organism evidence="10 11">
    <name type="scientific">Discostella pseudostelligera</name>
    <dbReference type="NCBI Taxonomy" id="259834"/>
    <lineage>
        <taxon>Eukaryota</taxon>
        <taxon>Sar</taxon>
        <taxon>Stramenopiles</taxon>
        <taxon>Ochrophyta</taxon>
        <taxon>Bacillariophyta</taxon>
        <taxon>Coscinodiscophyceae</taxon>
        <taxon>Thalassiosirophycidae</taxon>
        <taxon>Stephanodiscales</taxon>
        <taxon>Stephanodiscaceae</taxon>
        <taxon>Discostella</taxon>
    </lineage>
</organism>
<evidence type="ECO:0000256" key="2">
    <source>
        <dbReference type="ARBA" id="ARBA00022801"/>
    </source>
</evidence>
<evidence type="ECO:0000256" key="4">
    <source>
        <dbReference type="ARBA" id="ARBA00022840"/>
    </source>
</evidence>
<feature type="compositionally biased region" description="Low complexity" evidence="7">
    <location>
        <begin position="38"/>
        <end position="53"/>
    </location>
</feature>
<dbReference type="PROSITE" id="PS51194">
    <property type="entry name" value="HELICASE_CTER"/>
    <property type="match status" value="1"/>
</dbReference>
<evidence type="ECO:0000256" key="5">
    <source>
        <dbReference type="ARBA" id="ARBA00022884"/>
    </source>
</evidence>
<dbReference type="SMART" id="SM00490">
    <property type="entry name" value="HELICc"/>
    <property type="match status" value="1"/>
</dbReference>
<dbReference type="Pfam" id="PF00270">
    <property type="entry name" value="DEAD"/>
    <property type="match status" value="1"/>
</dbReference>
<feature type="compositionally biased region" description="Low complexity" evidence="7">
    <location>
        <begin position="67"/>
        <end position="95"/>
    </location>
</feature>
<dbReference type="InterPro" id="IPR027417">
    <property type="entry name" value="P-loop_NTPase"/>
</dbReference>
<evidence type="ECO:0000256" key="6">
    <source>
        <dbReference type="RuleBase" id="RU365068"/>
    </source>
</evidence>
<dbReference type="SMART" id="SM00487">
    <property type="entry name" value="DEXDc"/>
    <property type="match status" value="1"/>
</dbReference>
<dbReference type="Pfam" id="PF00271">
    <property type="entry name" value="Helicase_C"/>
    <property type="match status" value="1"/>
</dbReference>
<keyword evidence="4 6" id="KW-0067">ATP-binding</keyword>
<comment type="similarity">
    <text evidence="6">Belongs to the DEAD box helicase family.</text>
</comment>
<evidence type="ECO:0000259" key="9">
    <source>
        <dbReference type="PROSITE" id="PS51194"/>
    </source>
</evidence>
<keyword evidence="5 6" id="KW-0694">RNA-binding</keyword>
<feature type="compositionally biased region" description="Polar residues" evidence="7">
    <location>
        <begin position="96"/>
        <end position="107"/>
    </location>
</feature>
<dbReference type="SUPFAM" id="SSF52540">
    <property type="entry name" value="P-loop containing nucleoside triphosphate hydrolases"/>
    <property type="match status" value="1"/>
</dbReference>
<name>A0ABD3MNG1_9STRA</name>
<dbReference type="CDD" id="cd18787">
    <property type="entry name" value="SF2_C_DEAD"/>
    <property type="match status" value="1"/>
</dbReference>
<comment type="caution">
    <text evidence="10">The sequence shown here is derived from an EMBL/GenBank/DDBJ whole genome shotgun (WGS) entry which is preliminary data.</text>
</comment>
<keyword evidence="1 6" id="KW-0547">Nucleotide-binding</keyword>
<dbReference type="Pfam" id="PF13959">
    <property type="entry name" value="CTE_SPB4"/>
    <property type="match status" value="1"/>
</dbReference>
<dbReference type="GO" id="GO:0003724">
    <property type="term" value="F:RNA helicase activity"/>
    <property type="evidence" value="ECO:0007669"/>
    <property type="project" value="UniProtKB-EC"/>
</dbReference>
<dbReference type="PANTHER" id="PTHR24031">
    <property type="entry name" value="RNA HELICASE"/>
    <property type="match status" value="1"/>
</dbReference>
<evidence type="ECO:0000259" key="8">
    <source>
        <dbReference type="PROSITE" id="PS51192"/>
    </source>
</evidence>
<dbReference type="EC" id="3.6.4.13" evidence="6"/>
<comment type="catalytic activity">
    <reaction evidence="6">
        <text>ATP + H2O = ADP + phosphate + H(+)</text>
        <dbReference type="Rhea" id="RHEA:13065"/>
        <dbReference type="ChEBI" id="CHEBI:15377"/>
        <dbReference type="ChEBI" id="CHEBI:15378"/>
        <dbReference type="ChEBI" id="CHEBI:30616"/>
        <dbReference type="ChEBI" id="CHEBI:43474"/>
        <dbReference type="ChEBI" id="CHEBI:456216"/>
        <dbReference type="EC" id="3.6.4.13"/>
    </reaction>
</comment>
<keyword evidence="11" id="KW-1185">Reference proteome</keyword>
<comment type="function">
    <text evidence="6">RNA helicase.</text>
</comment>
<feature type="region of interest" description="Disordered" evidence="7">
    <location>
        <begin position="728"/>
        <end position="755"/>
    </location>
</feature>
<evidence type="ECO:0000256" key="1">
    <source>
        <dbReference type="ARBA" id="ARBA00022741"/>
    </source>
</evidence>
<dbReference type="CDD" id="cd17960">
    <property type="entry name" value="DEADc_DDX55"/>
    <property type="match status" value="1"/>
</dbReference>
<dbReference type="Gene3D" id="3.40.50.300">
    <property type="entry name" value="P-loop containing nucleotide triphosphate hydrolases"/>
    <property type="match status" value="2"/>
</dbReference>
<proteinExistence type="inferred from homology"/>
<feature type="domain" description="Helicase C-terminal" evidence="9">
    <location>
        <begin position="390"/>
        <end position="566"/>
    </location>
</feature>
<reference evidence="10 11" key="1">
    <citation type="submission" date="2024-10" db="EMBL/GenBank/DDBJ databases">
        <title>Updated reference genomes for cyclostephanoid diatoms.</title>
        <authorList>
            <person name="Roberts W.R."/>
            <person name="Alverson A.J."/>
        </authorList>
    </citation>
    <scope>NUCLEOTIDE SEQUENCE [LARGE SCALE GENOMIC DNA]</scope>
    <source>
        <strain evidence="10 11">AJA232-27</strain>
    </source>
</reference>
<gene>
    <name evidence="10" type="ORF">ACHAWU_005737</name>
</gene>
<feature type="compositionally biased region" description="Basic residues" evidence="7">
    <location>
        <begin position="54"/>
        <end position="66"/>
    </location>
</feature>
<evidence type="ECO:0000256" key="3">
    <source>
        <dbReference type="ARBA" id="ARBA00022806"/>
    </source>
</evidence>
<dbReference type="PROSITE" id="PS51192">
    <property type="entry name" value="HELICASE_ATP_BIND_1"/>
    <property type="match status" value="1"/>
</dbReference>
<dbReference type="GO" id="GO:0005524">
    <property type="term" value="F:ATP binding"/>
    <property type="evidence" value="ECO:0007669"/>
    <property type="project" value="UniProtKB-UniRule"/>
</dbReference>
<feature type="compositionally biased region" description="Basic and acidic residues" evidence="7">
    <location>
        <begin position="22"/>
        <end position="37"/>
    </location>
</feature>
<evidence type="ECO:0000256" key="7">
    <source>
        <dbReference type="SAM" id="MobiDB-lite"/>
    </source>
</evidence>
<dbReference type="Proteomes" id="UP001530293">
    <property type="component" value="Unassembled WGS sequence"/>
</dbReference>
<dbReference type="SMART" id="SM01178">
    <property type="entry name" value="DUF4217"/>
    <property type="match status" value="1"/>
</dbReference>
<feature type="region of interest" description="Disordered" evidence="7">
    <location>
        <begin position="778"/>
        <end position="806"/>
    </location>
</feature>